<reference evidence="2 3" key="1">
    <citation type="journal article" date="2009" name="Science">
        <title>Green evolution and dynamic adaptations revealed by genomes of the marine picoeukaryotes Micromonas.</title>
        <authorList>
            <person name="Worden A.Z."/>
            <person name="Lee J.H."/>
            <person name="Mock T."/>
            <person name="Rouze P."/>
            <person name="Simmons M.P."/>
            <person name="Aerts A.L."/>
            <person name="Allen A.E."/>
            <person name="Cuvelier M.L."/>
            <person name="Derelle E."/>
            <person name="Everett M.V."/>
            <person name="Foulon E."/>
            <person name="Grimwood J."/>
            <person name="Gundlach H."/>
            <person name="Henrissat B."/>
            <person name="Napoli C."/>
            <person name="McDonald S.M."/>
            <person name="Parker M.S."/>
            <person name="Rombauts S."/>
            <person name="Salamov A."/>
            <person name="Von Dassow P."/>
            <person name="Badger J.H."/>
            <person name="Coutinho P.M."/>
            <person name="Demir E."/>
            <person name="Dubchak I."/>
            <person name="Gentemann C."/>
            <person name="Eikrem W."/>
            <person name="Gready J.E."/>
            <person name="John U."/>
            <person name="Lanier W."/>
            <person name="Lindquist E.A."/>
            <person name="Lucas S."/>
            <person name="Mayer K.F."/>
            <person name="Moreau H."/>
            <person name="Not F."/>
            <person name="Otillar R."/>
            <person name="Panaud O."/>
            <person name="Pangilinan J."/>
            <person name="Paulsen I."/>
            <person name="Piegu B."/>
            <person name="Poliakov A."/>
            <person name="Robbens S."/>
            <person name="Schmutz J."/>
            <person name="Toulza E."/>
            <person name="Wyss T."/>
            <person name="Zelensky A."/>
            <person name="Zhou K."/>
            <person name="Armbrust E.V."/>
            <person name="Bhattacharya D."/>
            <person name="Goodenough U.W."/>
            <person name="Van de Peer Y."/>
            <person name="Grigoriev I.V."/>
        </authorList>
    </citation>
    <scope>NUCLEOTIDE SEQUENCE [LARGE SCALE GENOMIC DNA]</scope>
    <source>
        <strain evidence="3">RCC299 / NOUM17</strain>
    </source>
</reference>
<evidence type="ECO:0000313" key="3">
    <source>
        <dbReference type="Proteomes" id="UP000002009"/>
    </source>
</evidence>
<feature type="region of interest" description="Disordered" evidence="1">
    <location>
        <begin position="1"/>
        <end position="64"/>
    </location>
</feature>
<organism evidence="2 3">
    <name type="scientific">Micromonas commoda (strain RCC299 / NOUM17 / CCMP2709)</name>
    <name type="common">Picoplanktonic green alga</name>
    <dbReference type="NCBI Taxonomy" id="296587"/>
    <lineage>
        <taxon>Eukaryota</taxon>
        <taxon>Viridiplantae</taxon>
        <taxon>Chlorophyta</taxon>
        <taxon>Mamiellophyceae</taxon>
        <taxon>Mamiellales</taxon>
        <taxon>Mamiellaceae</taxon>
        <taxon>Micromonas</taxon>
    </lineage>
</organism>
<gene>
    <name evidence="2" type="ORF">MICPUN_62243</name>
</gene>
<dbReference type="Proteomes" id="UP000002009">
    <property type="component" value="Chromosome 11"/>
</dbReference>
<dbReference type="GeneID" id="8247206"/>
<dbReference type="KEGG" id="mis:MICPUN_62243"/>
<dbReference type="EMBL" id="CP001330">
    <property type="protein sequence ID" value="ACO66352.1"/>
    <property type="molecule type" value="Genomic_DNA"/>
</dbReference>
<evidence type="ECO:0000256" key="1">
    <source>
        <dbReference type="SAM" id="MobiDB-lite"/>
    </source>
</evidence>
<dbReference type="OMA" id="WNDEREK"/>
<feature type="compositionally biased region" description="Low complexity" evidence="1">
    <location>
        <begin position="1"/>
        <end position="44"/>
    </location>
</feature>
<evidence type="ECO:0000313" key="2">
    <source>
        <dbReference type="EMBL" id="ACO66352.1"/>
    </source>
</evidence>
<dbReference type="AlphaFoldDB" id="C1EDE6"/>
<protein>
    <submittedName>
        <fullName evidence="2">Uncharacterized protein</fullName>
    </submittedName>
</protein>
<keyword evidence="3" id="KW-1185">Reference proteome</keyword>
<accession>C1EDE6</accession>
<dbReference type="InParanoid" id="C1EDE6"/>
<dbReference type="RefSeq" id="XP_002505094.1">
    <property type="nucleotide sequence ID" value="XM_002505048.1"/>
</dbReference>
<sequence length="471" mass="52112">MSLVTSRVPSAVSARAASSRTSRARASSVVGVSTRLTRTSSRSRPAVPTRAVATDKPASDRPSLTKIIEKPPALLSRGERTAAVPYYDGAVDRPVLINDAAREAIASSAAKDFIALPTREDPALVHLRDVLEKGWRVMEPTGSGHAGLWPELFDAGADLIKSQFPQFGDDDAVEVLPGTGWLDPSLESDAIDWVMRRPEGHVVSSKIHFATRLHRDPDSWTNPKTPQRPKDGWTDLAMPDRDRYQYRFVNIWIARSAIDPTGQVWQSPLVVCLPRDGGEREWKFEKRKISMDDTEAEKEYNVRGITLNPKTWIPGTNRLLRPLWQGGAGDAKASGKSTSGDGFGGGEEELTAEEIAKFEFPELTSEDAHSFVTGPAMVFDSFDLWHGAARWEEDKAFTDELRRIDVKGRQPFHRARCSIEMRFRVKIDMKADGAAKRWGPFASAVASGKFRDDGLRDSEAKYDLAKGVVAK</sequence>
<name>C1EDE6_MICCC</name>
<dbReference type="OrthoDB" id="497504at2759"/>
<proteinExistence type="predicted"/>